<dbReference type="InterPro" id="IPR036116">
    <property type="entry name" value="FN3_sf"/>
</dbReference>
<evidence type="ECO:0008006" key="4">
    <source>
        <dbReference type="Google" id="ProtNLM"/>
    </source>
</evidence>
<name>A0ABD1FFH4_HYPHA</name>
<comment type="caution">
    <text evidence="2">The sequence shown here is derived from an EMBL/GenBank/DDBJ whole genome shotgun (WGS) entry which is preliminary data.</text>
</comment>
<dbReference type="Proteomes" id="UP001566132">
    <property type="component" value="Unassembled WGS sequence"/>
</dbReference>
<gene>
    <name evidence="2" type="ORF">ABEB36_001143</name>
</gene>
<feature type="chain" id="PRO_5044757694" description="Fibronectin type-III domain-containing protein" evidence="1">
    <location>
        <begin position="20"/>
        <end position="147"/>
    </location>
</feature>
<accession>A0ABD1FFH4</accession>
<keyword evidence="3" id="KW-1185">Reference proteome</keyword>
<evidence type="ECO:0000313" key="2">
    <source>
        <dbReference type="EMBL" id="KAL1517373.1"/>
    </source>
</evidence>
<protein>
    <recommendedName>
        <fullName evidence="4">Fibronectin type-III domain-containing protein</fullName>
    </recommendedName>
</protein>
<reference evidence="2 3" key="1">
    <citation type="submission" date="2024-05" db="EMBL/GenBank/DDBJ databases">
        <title>Genetic variation in Jamaican populations of the coffee berry borer (Hypothenemus hampei).</title>
        <authorList>
            <person name="Errbii M."/>
            <person name="Myrie A."/>
        </authorList>
    </citation>
    <scope>NUCLEOTIDE SEQUENCE [LARGE SCALE GENOMIC DNA]</scope>
    <source>
        <strain evidence="2">JA-Hopewell-2020-01-JO</strain>
        <tissue evidence="2">Whole body</tissue>
    </source>
</reference>
<sequence>MKFFIHVLAAVTSLMVCDPDEPSITGLTVASHSAILKWTLGPYAQNRCNVTGLNVYTKDIELGTVDYIKIPIKDNILRPDVVVDLTGLRCGTRYTIYANSIGYAVWSKSKNVTVNFKTELNYSLTDVISDWFNSLGFKIRRILSEQY</sequence>
<dbReference type="SUPFAM" id="SSF49265">
    <property type="entry name" value="Fibronectin type III"/>
    <property type="match status" value="1"/>
</dbReference>
<dbReference type="AlphaFoldDB" id="A0ABD1FFH4"/>
<dbReference type="EMBL" id="JBDJPC010000001">
    <property type="protein sequence ID" value="KAL1517373.1"/>
    <property type="molecule type" value="Genomic_DNA"/>
</dbReference>
<evidence type="ECO:0000256" key="1">
    <source>
        <dbReference type="SAM" id="SignalP"/>
    </source>
</evidence>
<organism evidence="2 3">
    <name type="scientific">Hypothenemus hampei</name>
    <name type="common">Coffee berry borer</name>
    <dbReference type="NCBI Taxonomy" id="57062"/>
    <lineage>
        <taxon>Eukaryota</taxon>
        <taxon>Metazoa</taxon>
        <taxon>Ecdysozoa</taxon>
        <taxon>Arthropoda</taxon>
        <taxon>Hexapoda</taxon>
        <taxon>Insecta</taxon>
        <taxon>Pterygota</taxon>
        <taxon>Neoptera</taxon>
        <taxon>Endopterygota</taxon>
        <taxon>Coleoptera</taxon>
        <taxon>Polyphaga</taxon>
        <taxon>Cucujiformia</taxon>
        <taxon>Curculionidae</taxon>
        <taxon>Scolytinae</taxon>
        <taxon>Hypothenemus</taxon>
    </lineage>
</organism>
<evidence type="ECO:0000313" key="3">
    <source>
        <dbReference type="Proteomes" id="UP001566132"/>
    </source>
</evidence>
<proteinExistence type="predicted"/>
<feature type="signal peptide" evidence="1">
    <location>
        <begin position="1"/>
        <end position="19"/>
    </location>
</feature>
<keyword evidence="1" id="KW-0732">Signal</keyword>